<dbReference type="Pfam" id="PF09697">
    <property type="entry name" value="Porph_ging"/>
    <property type="match status" value="1"/>
</dbReference>
<accession>A0AAU0F2Q3</accession>
<dbReference type="NCBIfam" id="TIGR01200">
    <property type="entry name" value="GLPGLI"/>
    <property type="match status" value="1"/>
</dbReference>
<name>A0AAU0F2Q3_9FLAO</name>
<dbReference type="EMBL" id="CP136426">
    <property type="protein sequence ID" value="WOC52321.1"/>
    <property type="molecule type" value="Genomic_DNA"/>
</dbReference>
<evidence type="ECO:0000313" key="2">
    <source>
        <dbReference type="Proteomes" id="UP001432059"/>
    </source>
</evidence>
<keyword evidence="2" id="KW-1185">Reference proteome</keyword>
<organism evidence="1 2">
    <name type="scientific">Bergeyella porcorum</name>
    <dbReference type="NCBI Taxonomy" id="1735111"/>
    <lineage>
        <taxon>Bacteria</taxon>
        <taxon>Pseudomonadati</taxon>
        <taxon>Bacteroidota</taxon>
        <taxon>Flavobacteriia</taxon>
        <taxon>Flavobacteriales</taxon>
        <taxon>Weeksellaceae</taxon>
        <taxon>Bergeyella</taxon>
    </lineage>
</organism>
<evidence type="ECO:0000313" key="1">
    <source>
        <dbReference type="EMBL" id="WOC52321.1"/>
    </source>
</evidence>
<dbReference type="KEGG" id="bpor:BPO_1674"/>
<dbReference type="InterPro" id="IPR005901">
    <property type="entry name" value="GLPGLI"/>
</dbReference>
<gene>
    <name evidence="1" type="ORF">BPO_1674</name>
</gene>
<proteinExistence type="predicted"/>
<protein>
    <recommendedName>
        <fullName evidence="3">GLPGLI family protein</fullName>
    </recommendedName>
</protein>
<reference evidence="1" key="1">
    <citation type="submission" date="2023-10" db="EMBL/GenBank/DDBJ databases">
        <title>Characterization and whole genome sequencing of a novel strain of Bergeyella porcorum QD2021 isolated from pig.</title>
        <authorList>
            <person name="Liu G."/>
            <person name="Chen C."/>
            <person name="Han X."/>
        </authorList>
    </citation>
    <scope>NUCLEOTIDE SEQUENCE</scope>
    <source>
        <strain evidence="1">QD2021</strain>
    </source>
</reference>
<sequence length="267" mass="30928">MKYLTAILCFLFGVINAQTITIDSLKYESRYLFSFQLDSTDANSKNQEETLVQIGKNKSLFISTNMFKRDSMMTSSIINKQPMLNLAGVPKTTMSYKIVKNRDTKTITYYDNFLSTYLDYDEEMKLNWELTNEVEKIDQLSCKIAYINYAGRRYKTWYSTDIAIPEGPYKFSGLPGLIIKMEDTKGFYQFELISFKDVSSDKQLITISSKHDKSKKVSKKDFLKAKQNFYDNFGQQLSQLGITLGQDTLKAQQEKRKKQNNPIELAE</sequence>
<dbReference type="Proteomes" id="UP001432059">
    <property type="component" value="Chromosome"/>
</dbReference>
<dbReference type="AlphaFoldDB" id="A0AAU0F2Q3"/>
<dbReference type="RefSeq" id="WP_327983774.1">
    <property type="nucleotide sequence ID" value="NZ_CP136426.1"/>
</dbReference>
<evidence type="ECO:0008006" key="3">
    <source>
        <dbReference type="Google" id="ProtNLM"/>
    </source>
</evidence>